<comment type="caution">
    <text evidence="4">The sequence shown here is derived from an EMBL/GenBank/DDBJ whole genome shotgun (WGS) entry which is preliminary data.</text>
</comment>
<keyword evidence="5" id="KW-1185">Reference proteome</keyword>
<dbReference type="SUPFAM" id="SSF55724">
    <property type="entry name" value="Mog1p/PsbP-like"/>
    <property type="match status" value="1"/>
</dbReference>
<proteinExistence type="inferred from homology"/>
<dbReference type="GO" id="GO:0005085">
    <property type="term" value="F:guanyl-nucleotide exchange factor activity"/>
    <property type="evidence" value="ECO:0007669"/>
    <property type="project" value="TreeGrafter"/>
</dbReference>
<name>A0A9P3G250_9APHY</name>
<dbReference type="Proteomes" id="UP000703269">
    <property type="component" value="Unassembled WGS sequence"/>
</dbReference>
<dbReference type="PANTHER" id="PTHR15837">
    <property type="entry name" value="RAN GUANINE NUCLEOTIDE RELEASE FACTOR"/>
    <property type="match status" value="1"/>
</dbReference>
<keyword evidence="2" id="KW-0813">Transport</keyword>
<dbReference type="AlphaFoldDB" id="A0A9P3G250"/>
<reference evidence="4 5" key="1">
    <citation type="submission" date="2021-08" db="EMBL/GenBank/DDBJ databases">
        <title>Draft Genome Sequence of Phanerochaete sordida strain YK-624.</title>
        <authorList>
            <person name="Mori T."/>
            <person name="Dohra H."/>
            <person name="Suzuki T."/>
            <person name="Kawagishi H."/>
            <person name="Hirai H."/>
        </authorList>
    </citation>
    <scope>NUCLEOTIDE SEQUENCE [LARGE SCALE GENOMIC DNA]</scope>
    <source>
        <strain evidence="4 5">YK-624</strain>
    </source>
</reference>
<comment type="similarity">
    <text evidence="1">Belongs to the MOG1 family.</text>
</comment>
<sequence>MSSTRELFGGAITVNLPTALLDASELRQVPDTQEVFLSPDSGVSIIFEVLERVSATDPVEAAKFHFDSLAHDNSATNKTVLDVNPTSQHQGDTPAPIILRGTQSVPKFNAVEPDEVQILLALYRIESKNVDFVMTMNVPTKTTDGGAATPTELAAATQVFNAAAPSLKIVDFGLLA</sequence>
<evidence type="ECO:0000256" key="3">
    <source>
        <dbReference type="ARBA" id="ARBA00022927"/>
    </source>
</evidence>
<dbReference type="PANTHER" id="PTHR15837:SF0">
    <property type="entry name" value="RAN GUANINE NUCLEOTIDE RELEASE FACTOR"/>
    <property type="match status" value="1"/>
</dbReference>
<protein>
    <submittedName>
        <fullName evidence="4">Mog1 domain-containing protein</fullName>
    </submittedName>
</protein>
<organism evidence="4 5">
    <name type="scientific">Phanerochaete sordida</name>
    <dbReference type="NCBI Taxonomy" id="48140"/>
    <lineage>
        <taxon>Eukaryota</taxon>
        <taxon>Fungi</taxon>
        <taxon>Dikarya</taxon>
        <taxon>Basidiomycota</taxon>
        <taxon>Agaricomycotina</taxon>
        <taxon>Agaricomycetes</taxon>
        <taxon>Polyporales</taxon>
        <taxon>Phanerochaetaceae</taxon>
        <taxon>Phanerochaete</taxon>
    </lineage>
</organism>
<gene>
    <name evidence="4" type="ORF">PsYK624_029560</name>
</gene>
<dbReference type="InterPro" id="IPR007681">
    <property type="entry name" value="Mog1"/>
</dbReference>
<keyword evidence="3" id="KW-0653">Protein transport</keyword>
<dbReference type="GO" id="GO:0031267">
    <property type="term" value="F:small GTPase binding"/>
    <property type="evidence" value="ECO:0007669"/>
    <property type="project" value="TreeGrafter"/>
</dbReference>
<evidence type="ECO:0000313" key="4">
    <source>
        <dbReference type="EMBL" id="GJE86873.1"/>
    </source>
</evidence>
<dbReference type="GO" id="GO:0005634">
    <property type="term" value="C:nucleus"/>
    <property type="evidence" value="ECO:0007669"/>
    <property type="project" value="TreeGrafter"/>
</dbReference>
<dbReference type="OrthoDB" id="10255285at2759"/>
<evidence type="ECO:0000313" key="5">
    <source>
        <dbReference type="Proteomes" id="UP000703269"/>
    </source>
</evidence>
<evidence type="ECO:0000256" key="1">
    <source>
        <dbReference type="ARBA" id="ARBA00010307"/>
    </source>
</evidence>
<dbReference type="InterPro" id="IPR016123">
    <property type="entry name" value="Mog1/PsbP_a/b/a-sand"/>
</dbReference>
<evidence type="ECO:0000256" key="2">
    <source>
        <dbReference type="ARBA" id="ARBA00022448"/>
    </source>
</evidence>
<dbReference type="Pfam" id="PF04603">
    <property type="entry name" value="Mog1"/>
    <property type="match status" value="1"/>
</dbReference>
<dbReference type="EMBL" id="BPQB01000005">
    <property type="protein sequence ID" value="GJE86873.1"/>
    <property type="molecule type" value="Genomic_DNA"/>
</dbReference>
<accession>A0A9P3G250</accession>
<dbReference type="Gene3D" id="3.40.1000.10">
    <property type="entry name" value="Mog1/PsbP, alpha/beta/alpha sandwich"/>
    <property type="match status" value="1"/>
</dbReference>
<dbReference type="GO" id="GO:0006606">
    <property type="term" value="P:protein import into nucleus"/>
    <property type="evidence" value="ECO:0007669"/>
    <property type="project" value="TreeGrafter"/>
</dbReference>